<reference evidence="1" key="2">
    <citation type="journal article" date="2015" name="Fish Shellfish Immunol.">
        <title>Early steps in the European eel (Anguilla anguilla)-Vibrio vulnificus interaction in the gills: Role of the RtxA13 toxin.</title>
        <authorList>
            <person name="Callol A."/>
            <person name="Pajuelo D."/>
            <person name="Ebbesson L."/>
            <person name="Teles M."/>
            <person name="MacKenzie S."/>
            <person name="Amaro C."/>
        </authorList>
    </citation>
    <scope>NUCLEOTIDE SEQUENCE</scope>
</reference>
<name>A0A0E9RW32_ANGAN</name>
<dbReference type="EMBL" id="GBXM01075251">
    <property type="protein sequence ID" value="JAH33326.1"/>
    <property type="molecule type" value="Transcribed_RNA"/>
</dbReference>
<proteinExistence type="predicted"/>
<accession>A0A0E9RW32</accession>
<sequence>MYNTSQVFLPGLMLGTGLIN</sequence>
<protein>
    <submittedName>
        <fullName evidence="1">Uncharacterized protein</fullName>
    </submittedName>
</protein>
<reference evidence="1" key="1">
    <citation type="submission" date="2014-11" db="EMBL/GenBank/DDBJ databases">
        <authorList>
            <person name="Amaro Gonzalez C."/>
        </authorList>
    </citation>
    <scope>NUCLEOTIDE SEQUENCE</scope>
</reference>
<organism evidence="1">
    <name type="scientific">Anguilla anguilla</name>
    <name type="common">European freshwater eel</name>
    <name type="synonym">Muraena anguilla</name>
    <dbReference type="NCBI Taxonomy" id="7936"/>
    <lineage>
        <taxon>Eukaryota</taxon>
        <taxon>Metazoa</taxon>
        <taxon>Chordata</taxon>
        <taxon>Craniata</taxon>
        <taxon>Vertebrata</taxon>
        <taxon>Euteleostomi</taxon>
        <taxon>Actinopterygii</taxon>
        <taxon>Neopterygii</taxon>
        <taxon>Teleostei</taxon>
        <taxon>Anguilliformes</taxon>
        <taxon>Anguillidae</taxon>
        <taxon>Anguilla</taxon>
    </lineage>
</organism>
<evidence type="ECO:0000313" key="1">
    <source>
        <dbReference type="EMBL" id="JAH33326.1"/>
    </source>
</evidence>
<dbReference type="AlphaFoldDB" id="A0A0E9RW32"/>